<proteinExistence type="predicted"/>
<sequence>MILKKIIILCLAIICSVSCKYKNAGNSSDNTEVASEEQLSQSDIYIDREFYASDELNDVKVIASKETKIDSIKYSIYTDAAGGYIFSLEKFLKNDDVALYRIVDTIHLSSIAIDVVIQEKSNARVLQILENGVPLKAWNFSKKNTSEIAQKWIGTYKGKFLRMKSESADPRAWGTINLNITKDAATLRIDSYLENKEQSLLLTKQNKDQLILQDIKNPESVVTLRNSNNGVHLFTSNLLDEILSDPGEYELEKIQ</sequence>
<accession>A0A167H579</accession>
<evidence type="ECO:0000313" key="2">
    <source>
        <dbReference type="Proteomes" id="UP000077013"/>
    </source>
</evidence>
<dbReference type="OrthoDB" id="1329029at2"/>
<organism evidence="1 2">
    <name type="scientific">Cochleicola gelatinilyticus</name>
    <dbReference type="NCBI Taxonomy" id="1763537"/>
    <lineage>
        <taxon>Bacteria</taxon>
        <taxon>Pseudomonadati</taxon>
        <taxon>Bacteroidota</taxon>
        <taxon>Flavobacteriia</taxon>
        <taxon>Flavobacteriales</taxon>
        <taxon>Flavobacteriaceae</taxon>
        <taxon>Cochleicola</taxon>
    </lineage>
</organism>
<name>A0A167H579_9FLAO</name>
<evidence type="ECO:0000313" key="1">
    <source>
        <dbReference type="EMBL" id="OAB78230.1"/>
    </source>
</evidence>
<comment type="caution">
    <text evidence="1">The sequence shown here is derived from an EMBL/GenBank/DDBJ whole genome shotgun (WGS) entry which is preliminary data.</text>
</comment>
<reference evidence="1 2" key="1">
    <citation type="submission" date="2016-02" db="EMBL/GenBank/DDBJ databases">
        <title>Ulvibacter sp. LPB0005, isolated from Thais luteostoma.</title>
        <authorList>
            <person name="Shin S.-K."/>
            <person name="Yi H."/>
        </authorList>
    </citation>
    <scope>NUCLEOTIDE SEQUENCE [LARGE SCALE GENOMIC DNA]</scope>
    <source>
        <strain evidence="1 2">LPB0005</strain>
    </source>
</reference>
<protein>
    <submittedName>
        <fullName evidence="1">Uncharacterized protein</fullName>
    </submittedName>
</protein>
<dbReference type="AlphaFoldDB" id="A0A167H579"/>
<dbReference type="RefSeq" id="WP_068593059.1">
    <property type="nucleotide sequence ID" value="NZ_LRXL01000045.1"/>
</dbReference>
<dbReference type="STRING" id="1763537.ULVI_12190"/>
<dbReference type="EMBL" id="LRXL01000045">
    <property type="protein sequence ID" value="OAB78230.1"/>
    <property type="molecule type" value="Genomic_DNA"/>
</dbReference>
<keyword evidence="2" id="KW-1185">Reference proteome</keyword>
<gene>
    <name evidence="1" type="ORF">ULVI_12190</name>
</gene>
<dbReference type="Proteomes" id="UP000077013">
    <property type="component" value="Unassembled WGS sequence"/>
</dbReference>